<proteinExistence type="predicted"/>
<dbReference type="EMBL" id="AP027732">
    <property type="protein sequence ID" value="BDZ50082.1"/>
    <property type="molecule type" value="Genomic_DNA"/>
</dbReference>
<protein>
    <recommendedName>
        <fullName evidence="6">Rieske domain-containing protein</fullName>
    </recommendedName>
</protein>
<keyword evidence="1" id="KW-0001">2Fe-2S</keyword>
<dbReference type="InterPro" id="IPR017941">
    <property type="entry name" value="Rieske_2Fe-2S"/>
</dbReference>
<accession>A0ABN6XYG8</accession>
<gene>
    <name evidence="7" type="ORF">GCM10025867_23230</name>
</gene>
<sequence length="144" mass="14930">MTNAVSAARMLVSDVVGDNTPWMSALHHRITTPAAIGAGLGENAAVAWWFARGWARALTNPLLPGEEPVDGTGVVGSDGFRPVARSTVNGETCSLSAVCPHLGGVVSWNDQELSWDCPLHGSRFTAAGGVIEGPAKRGLTPRAS</sequence>
<evidence type="ECO:0000313" key="7">
    <source>
        <dbReference type="EMBL" id="BDZ50082.1"/>
    </source>
</evidence>
<dbReference type="SUPFAM" id="SSF50022">
    <property type="entry name" value="ISP domain"/>
    <property type="match status" value="1"/>
</dbReference>
<keyword evidence="8" id="KW-1185">Reference proteome</keyword>
<dbReference type="RefSeq" id="WP_286343198.1">
    <property type="nucleotide sequence ID" value="NZ_AP027732.1"/>
</dbReference>
<keyword evidence="2" id="KW-0479">Metal-binding</keyword>
<evidence type="ECO:0000256" key="4">
    <source>
        <dbReference type="ARBA" id="ARBA00023014"/>
    </source>
</evidence>
<dbReference type="PROSITE" id="PS51296">
    <property type="entry name" value="RIESKE"/>
    <property type="match status" value="1"/>
</dbReference>
<evidence type="ECO:0000256" key="3">
    <source>
        <dbReference type="ARBA" id="ARBA00023004"/>
    </source>
</evidence>
<dbReference type="Gene3D" id="2.102.10.10">
    <property type="entry name" value="Rieske [2Fe-2S] iron-sulphur domain"/>
    <property type="match status" value="1"/>
</dbReference>
<evidence type="ECO:0000259" key="6">
    <source>
        <dbReference type="PROSITE" id="PS51296"/>
    </source>
</evidence>
<dbReference type="Proteomes" id="UP001321486">
    <property type="component" value="Chromosome"/>
</dbReference>
<reference evidence="8" key="1">
    <citation type="journal article" date="2019" name="Int. J. Syst. Evol. Microbiol.">
        <title>The Global Catalogue of Microorganisms (GCM) 10K type strain sequencing project: providing services to taxonomists for standard genome sequencing and annotation.</title>
        <authorList>
            <consortium name="The Broad Institute Genomics Platform"/>
            <consortium name="The Broad Institute Genome Sequencing Center for Infectious Disease"/>
            <person name="Wu L."/>
            <person name="Ma J."/>
        </authorList>
    </citation>
    <scope>NUCLEOTIDE SEQUENCE [LARGE SCALE GENOMIC DNA]</scope>
    <source>
        <strain evidence="8">NBRC 108728</strain>
    </source>
</reference>
<dbReference type="PRINTS" id="PR00162">
    <property type="entry name" value="RIESKE"/>
</dbReference>
<evidence type="ECO:0000256" key="1">
    <source>
        <dbReference type="ARBA" id="ARBA00022714"/>
    </source>
</evidence>
<keyword evidence="3" id="KW-0408">Iron</keyword>
<name>A0ABN6XYG8_9MICO</name>
<evidence type="ECO:0000313" key="8">
    <source>
        <dbReference type="Proteomes" id="UP001321486"/>
    </source>
</evidence>
<dbReference type="InterPro" id="IPR005805">
    <property type="entry name" value="Rieske_Fe-S_prot_C"/>
</dbReference>
<evidence type="ECO:0000256" key="5">
    <source>
        <dbReference type="ARBA" id="ARBA00023157"/>
    </source>
</evidence>
<organism evidence="7 8">
    <name type="scientific">Frondihabitans sucicola</name>
    <dbReference type="NCBI Taxonomy" id="1268041"/>
    <lineage>
        <taxon>Bacteria</taxon>
        <taxon>Bacillati</taxon>
        <taxon>Actinomycetota</taxon>
        <taxon>Actinomycetes</taxon>
        <taxon>Micrococcales</taxon>
        <taxon>Microbacteriaceae</taxon>
        <taxon>Frondihabitans</taxon>
    </lineage>
</organism>
<dbReference type="Pfam" id="PF00355">
    <property type="entry name" value="Rieske"/>
    <property type="match status" value="1"/>
</dbReference>
<evidence type="ECO:0000256" key="2">
    <source>
        <dbReference type="ARBA" id="ARBA00022723"/>
    </source>
</evidence>
<keyword evidence="4" id="KW-0411">Iron-sulfur</keyword>
<keyword evidence="5" id="KW-1015">Disulfide bond</keyword>
<dbReference type="InterPro" id="IPR036922">
    <property type="entry name" value="Rieske_2Fe-2S_sf"/>
</dbReference>
<feature type="domain" description="Rieske" evidence="6">
    <location>
        <begin position="59"/>
        <end position="144"/>
    </location>
</feature>